<dbReference type="PANTHER" id="PTHR33706:SF1">
    <property type="entry name" value="TPR REPEAT PROTEIN"/>
    <property type="match status" value="1"/>
</dbReference>
<organism evidence="1 2">
    <name type="scientific">Paramecium sonneborni</name>
    <dbReference type="NCBI Taxonomy" id="65129"/>
    <lineage>
        <taxon>Eukaryota</taxon>
        <taxon>Sar</taxon>
        <taxon>Alveolata</taxon>
        <taxon>Ciliophora</taxon>
        <taxon>Intramacronucleata</taxon>
        <taxon>Oligohymenophorea</taxon>
        <taxon>Peniculida</taxon>
        <taxon>Parameciidae</taxon>
        <taxon>Paramecium</taxon>
    </lineage>
</organism>
<dbReference type="Proteomes" id="UP000692954">
    <property type="component" value="Unassembled WGS sequence"/>
</dbReference>
<protein>
    <recommendedName>
        <fullName evidence="3">MORN repeat protein</fullName>
    </recommendedName>
</protein>
<keyword evidence="2" id="KW-1185">Reference proteome</keyword>
<accession>A0A8S1PZ39</accession>
<comment type="caution">
    <text evidence="1">The sequence shown here is derived from an EMBL/GenBank/DDBJ whole genome shotgun (WGS) entry which is preliminary data.</text>
</comment>
<name>A0A8S1PZ39_9CILI</name>
<dbReference type="AlphaFoldDB" id="A0A8S1PZ39"/>
<dbReference type="PANTHER" id="PTHR33706">
    <property type="entry name" value="MORN VARIANT REPEAT PROTEIN"/>
    <property type="match status" value="1"/>
</dbReference>
<evidence type="ECO:0000313" key="2">
    <source>
        <dbReference type="Proteomes" id="UP000692954"/>
    </source>
</evidence>
<sequence>MYSDQNPNLLNNYDQIKYLKFEGQYGLDCKKFGKWKTIWNGEFLKELGGYYQTGLKQGLWKELIRNYQSLAKVYEKGVYLNGQKYGMGNYIYKNQNIGGGFYNEQFKKKGKWIELSEGFCNMSQITYKGEYHKSKKVGIWNIYFLKELISDVKFQEIQLPNGEGTYDEGGGIKIGNWIEVFDKFDNLTQVTYNGQYKNGNKVGKWDILFEEEVIGGVTYDEKGELLYNGNYKNGNKPGRWDIEHDGGSYDEQGEGIKLGKWIELSDSFKSGSEVIYKGEYKNGVKVGRWNIKYREKKIGGGSYDEKGQGINIGNWIEVIDGFSFGSEITYDGQYKNGIKVGTWVEMNDWLHKEMIYDD</sequence>
<evidence type="ECO:0000313" key="1">
    <source>
        <dbReference type="EMBL" id="CAD8108647.1"/>
    </source>
</evidence>
<evidence type="ECO:0008006" key="3">
    <source>
        <dbReference type="Google" id="ProtNLM"/>
    </source>
</evidence>
<reference evidence="1" key="1">
    <citation type="submission" date="2021-01" db="EMBL/GenBank/DDBJ databases">
        <authorList>
            <consortium name="Genoscope - CEA"/>
            <person name="William W."/>
        </authorList>
    </citation>
    <scope>NUCLEOTIDE SEQUENCE</scope>
</reference>
<dbReference type="OrthoDB" id="298777at2759"/>
<gene>
    <name evidence="1" type="ORF">PSON_ATCC_30995.1.T0910177</name>
</gene>
<dbReference type="EMBL" id="CAJJDN010000091">
    <property type="protein sequence ID" value="CAD8108647.1"/>
    <property type="molecule type" value="Genomic_DNA"/>
</dbReference>
<proteinExistence type="predicted"/>